<dbReference type="Proteomes" id="UP001497602">
    <property type="component" value="Unassembled WGS sequence"/>
</dbReference>
<keyword evidence="2" id="KW-1185">Reference proteome</keyword>
<name>A0ABP1F8J1_9FLAO</name>
<reference evidence="1 2" key="1">
    <citation type="submission" date="2024-05" db="EMBL/GenBank/DDBJ databases">
        <authorList>
            <person name="Duchaud E."/>
        </authorList>
    </citation>
    <scope>NUCLEOTIDE SEQUENCE [LARGE SCALE GENOMIC DNA]</scope>
    <source>
        <strain evidence="1">Ena-SAMPLE-TAB-13-05-2024-13:56:06:370-140305</strain>
    </source>
</reference>
<sequence>MYSQRVRSCLAGPFCCDSHQFGMYSQLNINYLQLLFRCDSHQFGRYSQHLITIATYPIGCDSHHFGRYSQQYLIMNNKNSRHCEKRNEMKFCGSLPLKKQITS</sequence>
<protein>
    <submittedName>
        <fullName evidence="1">Uncharacterized protein</fullName>
    </submittedName>
</protein>
<organism evidence="1 2">
    <name type="scientific">Tenacibaculum vairaonense</name>
    <dbReference type="NCBI Taxonomy" id="3137860"/>
    <lineage>
        <taxon>Bacteria</taxon>
        <taxon>Pseudomonadati</taxon>
        <taxon>Bacteroidota</taxon>
        <taxon>Flavobacteriia</taxon>
        <taxon>Flavobacteriales</taxon>
        <taxon>Flavobacteriaceae</taxon>
        <taxon>Tenacibaculum</taxon>
    </lineage>
</organism>
<proteinExistence type="predicted"/>
<evidence type="ECO:0000313" key="1">
    <source>
        <dbReference type="EMBL" id="CAL2106657.1"/>
    </source>
</evidence>
<evidence type="ECO:0000313" key="2">
    <source>
        <dbReference type="Proteomes" id="UP001497602"/>
    </source>
</evidence>
<gene>
    <name evidence="1" type="ORF">T190115A13A_270014</name>
</gene>
<dbReference type="EMBL" id="CAXJRC010000019">
    <property type="protein sequence ID" value="CAL2106657.1"/>
    <property type="molecule type" value="Genomic_DNA"/>
</dbReference>
<accession>A0ABP1F8J1</accession>
<comment type="caution">
    <text evidence="1">The sequence shown here is derived from an EMBL/GenBank/DDBJ whole genome shotgun (WGS) entry which is preliminary data.</text>
</comment>
<dbReference type="RefSeq" id="WP_348738400.1">
    <property type="nucleotide sequence ID" value="NZ_CAXJRC010000019.1"/>
</dbReference>